<feature type="transmembrane region" description="Helical" evidence="1">
    <location>
        <begin position="12"/>
        <end position="32"/>
    </location>
</feature>
<protein>
    <submittedName>
        <fullName evidence="2">Uncharacterized protein</fullName>
    </submittedName>
</protein>
<accession>A0A1G2IWG6</accession>
<comment type="caution">
    <text evidence="2">The sequence shown here is derived from an EMBL/GenBank/DDBJ whole genome shotgun (WGS) entry which is preliminary data.</text>
</comment>
<gene>
    <name evidence="2" type="ORF">A2358_04255</name>
</gene>
<keyword evidence="1" id="KW-1133">Transmembrane helix</keyword>
<keyword evidence="1" id="KW-0472">Membrane</keyword>
<reference evidence="2 3" key="1">
    <citation type="journal article" date="2016" name="Nat. Commun.">
        <title>Thousands of microbial genomes shed light on interconnected biogeochemical processes in an aquifer system.</title>
        <authorList>
            <person name="Anantharaman K."/>
            <person name="Brown C.T."/>
            <person name="Hug L.A."/>
            <person name="Sharon I."/>
            <person name="Castelle C.J."/>
            <person name="Probst A.J."/>
            <person name="Thomas B.C."/>
            <person name="Singh A."/>
            <person name="Wilkins M.J."/>
            <person name="Karaoz U."/>
            <person name="Brodie E.L."/>
            <person name="Williams K.H."/>
            <person name="Hubbard S.S."/>
            <person name="Banfield J.F."/>
        </authorList>
    </citation>
    <scope>NUCLEOTIDE SEQUENCE [LARGE SCALE GENOMIC DNA]</scope>
</reference>
<name>A0A1G2IWG6_9BACT</name>
<dbReference type="InterPro" id="IPR044020">
    <property type="entry name" value="DUF5676"/>
</dbReference>
<dbReference type="Pfam" id="PF18926">
    <property type="entry name" value="DUF5676"/>
    <property type="match status" value="1"/>
</dbReference>
<feature type="transmembrane region" description="Helical" evidence="1">
    <location>
        <begin position="52"/>
        <end position="79"/>
    </location>
</feature>
<dbReference type="Proteomes" id="UP000178650">
    <property type="component" value="Unassembled WGS sequence"/>
</dbReference>
<dbReference type="AlphaFoldDB" id="A0A1G2IWG6"/>
<evidence type="ECO:0000313" key="3">
    <source>
        <dbReference type="Proteomes" id="UP000178650"/>
    </source>
</evidence>
<keyword evidence="1" id="KW-0812">Transmembrane</keyword>
<evidence type="ECO:0000256" key="1">
    <source>
        <dbReference type="SAM" id="Phobius"/>
    </source>
</evidence>
<dbReference type="EMBL" id="MHPJ01000008">
    <property type="protein sequence ID" value="OGZ79176.1"/>
    <property type="molecule type" value="Genomic_DNA"/>
</dbReference>
<organism evidence="2 3">
    <name type="scientific">Candidatus Staskawiczbacteria bacterium RIFOXYB1_FULL_37_44</name>
    <dbReference type="NCBI Taxonomy" id="1802223"/>
    <lineage>
        <taxon>Bacteria</taxon>
        <taxon>Candidatus Staskawicziibacteriota</taxon>
    </lineage>
</organism>
<sequence>MTNINHLLKVTSAWTSIVYTICYVGVAIYPPIRIMTMRYAMHTDAGIVSNYFGFGYFVSGLIIWNVVALLAVWLFAFLFNTIKK</sequence>
<dbReference type="STRING" id="1802223.A2358_04255"/>
<evidence type="ECO:0000313" key="2">
    <source>
        <dbReference type="EMBL" id="OGZ79176.1"/>
    </source>
</evidence>
<proteinExistence type="predicted"/>